<name>A0A4P9VUJ6_9GAMM</name>
<dbReference type="AlphaFoldDB" id="A0A4P9VUJ6"/>
<comment type="caution">
    <text evidence="2">The sequence shown here is derived from an EMBL/GenBank/DDBJ whole genome shotgun (WGS) entry which is preliminary data.</text>
</comment>
<dbReference type="Proteomes" id="UP000257039">
    <property type="component" value="Unassembled WGS sequence"/>
</dbReference>
<keyword evidence="3" id="KW-1185">Reference proteome</keyword>
<keyword evidence="1" id="KW-0472">Membrane</keyword>
<evidence type="ECO:0000313" key="3">
    <source>
        <dbReference type="Proteomes" id="UP000257039"/>
    </source>
</evidence>
<accession>A0A4P9VUJ6</accession>
<dbReference type="InterPro" id="IPR010780">
    <property type="entry name" value="DUF1375"/>
</dbReference>
<reference evidence="2 3" key="1">
    <citation type="submission" date="2017-04" db="EMBL/GenBank/DDBJ databases">
        <title>Draft genome sequence of Zooshikella ganghwensis VG4 isolated from Red Sea sediments.</title>
        <authorList>
            <person name="Rehman Z."/>
            <person name="Alam I."/>
            <person name="Kamau A."/>
            <person name="Bajic V."/>
            <person name="Leiknes T."/>
        </authorList>
    </citation>
    <scope>NUCLEOTIDE SEQUENCE [LARGE SCALE GENOMIC DNA]</scope>
    <source>
        <strain evidence="2 3">VG4</strain>
    </source>
</reference>
<evidence type="ECO:0000313" key="2">
    <source>
        <dbReference type="EMBL" id="RDH46407.1"/>
    </source>
</evidence>
<organism evidence="2 3">
    <name type="scientific">Zooshikella ganghwensis</name>
    <dbReference type="NCBI Taxonomy" id="202772"/>
    <lineage>
        <taxon>Bacteria</taxon>
        <taxon>Pseudomonadati</taxon>
        <taxon>Pseudomonadota</taxon>
        <taxon>Gammaproteobacteria</taxon>
        <taxon>Oceanospirillales</taxon>
        <taxon>Zooshikellaceae</taxon>
        <taxon>Zooshikella</taxon>
    </lineage>
</organism>
<keyword evidence="1" id="KW-0812">Transmembrane</keyword>
<dbReference type="EMBL" id="NDXW01000001">
    <property type="protein sequence ID" value="RDH46407.1"/>
    <property type="molecule type" value="Genomic_DNA"/>
</dbReference>
<keyword evidence="2" id="KW-0449">Lipoprotein</keyword>
<evidence type="ECO:0000256" key="1">
    <source>
        <dbReference type="SAM" id="Phobius"/>
    </source>
</evidence>
<proteinExistence type="predicted"/>
<feature type="transmembrane region" description="Helical" evidence="1">
    <location>
        <begin position="23"/>
        <end position="42"/>
    </location>
</feature>
<protein>
    <submittedName>
        <fullName evidence="2">YceK/YidQ family lipoprotein</fullName>
    </submittedName>
</protein>
<sequence>MPHQCLARYFHIPHTVLKHMKKAFSSLLVTILFSNIIGCASINGRRGPGKSYDGEYYCTYPFITTREGTFTLGVEFLAFVVPMVIDAAFSATLDTILLPYDAAQCVYRKNQ</sequence>
<keyword evidence="1" id="KW-1133">Transmembrane helix</keyword>
<dbReference type="Pfam" id="PF07119">
    <property type="entry name" value="DUF1375"/>
    <property type="match status" value="1"/>
</dbReference>
<gene>
    <name evidence="2" type="ORF">B9G39_24780</name>
</gene>